<evidence type="ECO:0000313" key="3">
    <source>
        <dbReference type="Proteomes" id="UP000031036"/>
    </source>
</evidence>
<evidence type="ECO:0000313" key="2">
    <source>
        <dbReference type="EMBL" id="KHN79381.1"/>
    </source>
</evidence>
<gene>
    <name evidence="2" type="ORF">Tcan_03074</name>
</gene>
<feature type="non-terminal residue" evidence="2">
    <location>
        <position position="1"/>
    </location>
</feature>
<dbReference type="Pfam" id="PF10320">
    <property type="entry name" value="7TM_GPCR_Srsx"/>
    <property type="match status" value="1"/>
</dbReference>
<dbReference type="InterPro" id="IPR019424">
    <property type="entry name" value="7TM_GPCR_Srsx"/>
</dbReference>
<evidence type="ECO:0000256" key="1">
    <source>
        <dbReference type="SAM" id="Phobius"/>
    </source>
</evidence>
<accession>A0A0B2V7H7</accession>
<keyword evidence="1" id="KW-0472">Membrane</keyword>
<reference evidence="2 3" key="1">
    <citation type="submission" date="2014-11" db="EMBL/GenBank/DDBJ databases">
        <title>Genetic blueprint of the zoonotic pathogen Toxocara canis.</title>
        <authorList>
            <person name="Zhu X.-Q."/>
            <person name="Korhonen P.K."/>
            <person name="Cai H."/>
            <person name="Young N.D."/>
            <person name="Nejsum P."/>
            <person name="von Samson-Himmelstjerna G."/>
            <person name="Boag P.R."/>
            <person name="Tan P."/>
            <person name="Li Q."/>
            <person name="Min J."/>
            <person name="Yang Y."/>
            <person name="Wang X."/>
            <person name="Fang X."/>
            <person name="Hall R.S."/>
            <person name="Hofmann A."/>
            <person name="Sternberg P.W."/>
            <person name="Jex A.R."/>
            <person name="Gasser R.B."/>
        </authorList>
    </citation>
    <scope>NUCLEOTIDE SEQUENCE [LARGE SCALE GENOMIC DNA]</scope>
    <source>
        <strain evidence="2">PN_DK_2014</strain>
    </source>
</reference>
<feature type="transmembrane region" description="Helical" evidence="1">
    <location>
        <begin position="46"/>
        <end position="66"/>
    </location>
</feature>
<keyword evidence="3" id="KW-1185">Reference proteome</keyword>
<dbReference type="SUPFAM" id="SSF81321">
    <property type="entry name" value="Family A G protein-coupled receptor-like"/>
    <property type="match status" value="1"/>
</dbReference>
<sequence length="247" mass="28001">PYVIVDIFSFPSVSALLMVNSFDRLLVVSMPLVYFKRATFIVVTEIVVAVLSVFLLGAYTIISAIVEDRNNASDFCRQPSFLPRKTYMVNICFRLFASVHAVLIMLIVLCLLKLRSTKSIEKRADPSVRNYLAKQSNFTKAMLVSCFFTLLLDTVPDFVVMTAGLNGVEDERDYVTYTRIVCMLNAINMVVVILWRKTEVRDILLQQLRKIYLLPKKGAVVATEQFSYNCNTTLANVRNRRALSTVA</sequence>
<feature type="transmembrane region" description="Helical" evidence="1">
    <location>
        <begin position="177"/>
        <end position="195"/>
    </location>
</feature>
<evidence type="ECO:0008006" key="4">
    <source>
        <dbReference type="Google" id="ProtNLM"/>
    </source>
</evidence>
<feature type="transmembrane region" description="Helical" evidence="1">
    <location>
        <begin position="86"/>
        <end position="112"/>
    </location>
</feature>
<organism evidence="2 3">
    <name type="scientific">Toxocara canis</name>
    <name type="common">Canine roundworm</name>
    <dbReference type="NCBI Taxonomy" id="6265"/>
    <lineage>
        <taxon>Eukaryota</taxon>
        <taxon>Metazoa</taxon>
        <taxon>Ecdysozoa</taxon>
        <taxon>Nematoda</taxon>
        <taxon>Chromadorea</taxon>
        <taxon>Rhabditida</taxon>
        <taxon>Spirurina</taxon>
        <taxon>Ascaridomorpha</taxon>
        <taxon>Ascaridoidea</taxon>
        <taxon>Toxocaridae</taxon>
        <taxon>Toxocara</taxon>
    </lineage>
</organism>
<name>A0A0B2V7H7_TOXCA</name>
<proteinExistence type="predicted"/>
<keyword evidence="1" id="KW-1133">Transmembrane helix</keyword>
<comment type="caution">
    <text evidence="2">The sequence shown here is derived from an EMBL/GenBank/DDBJ whole genome shotgun (WGS) entry which is preliminary data.</text>
</comment>
<dbReference type="EMBL" id="JPKZ01001924">
    <property type="protein sequence ID" value="KHN79381.1"/>
    <property type="molecule type" value="Genomic_DNA"/>
</dbReference>
<feature type="transmembrane region" description="Helical" evidence="1">
    <location>
        <begin position="12"/>
        <end position="34"/>
    </location>
</feature>
<keyword evidence="1" id="KW-0812">Transmembrane</keyword>
<dbReference type="Gene3D" id="1.20.1070.10">
    <property type="entry name" value="Rhodopsin 7-helix transmembrane proteins"/>
    <property type="match status" value="1"/>
</dbReference>
<feature type="transmembrane region" description="Helical" evidence="1">
    <location>
        <begin position="141"/>
        <end position="165"/>
    </location>
</feature>
<dbReference type="AlphaFoldDB" id="A0A0B2V7H7"/>
<protein>
    <recommendedName>
        <fullName evidence="4">G_PROTEIN_RECEP_F1_2 domain-containing protein</fullName>
    </recommendedName>
</protein>
<dbReference type="Proteomes" id="UP000031036">
    <property type="component" value="Unassembled WGS sequence"/>
</dbReference>